<name>A0A8J6LJZ2_TENMO</name>
<evidence type="ECO:0000256" key="1">
    <source>
        <dbReference type="SAM" id="Phobius"/>
    </source>
</evidence>
<feature type="chain" id="PRO_5035300567" evidence="2">
    <location>
        <begin position="21"/>
        <end position="333"/>
    </location>
</feature>
<organism evidence="3 4">
    <name type="scientific">Tenebrio molitor</name>
    <name type="common">Yellow mealworm beetle</name>
    <dbReference type="NCBI Taxonomy" id="7067"/>
    <lineage>
        <taxon>Eukaryota</taxon>
        <taxon>Metazoa</taxon>
        <taxon>Ecdysozoa</taxon>
        <taxon>Arthropoda</taxon>
        <taxon>Hexapoda</taxon>
        <taxon>Insecta</taxon>
        <taxon>Pterygota</taxon>
        <taxon>Neoptera</taxon>
        <taxon>Endopterygota</taxon>
        <taxon>Coleoptera</taxon>
        <taxon>Polyphaga</taxon>
        <taxon>Cucujiformia</taxon>
        <taxon>Tenebrionidae</taxon>
        <taxon>Tenebrio</taxon>
    </lineage>
</organism>
<accession>A0A8J6LJZ2</accession>
<keyword evidence="1" id="KW-1133">Transmembrane helix</keyword>
<dbReference type="PANTHER" id="PTHR46953:SF1">
    <property type="entry name" value="G-PROTEIN COUPLED RECEPTOR MTH-LIKE 1-RELATED"/>
    <property type="match status" value="1"/>
</dbReference>
<evidence type="ECO:0000313" key="3">
    <source>
        <dbReference type="EMBL" id="KAH0816366.1"/>
    </source>
</evidence>
<keyword evidence="4" id="KW-1185">Reference proteome</keyword>
<evidence type="ECO:0000256" key="2">
    <source>
        <dbReference type="SAM" id="SignalP"/>
    </source>
</evidence>
<proteinExistence type="predicted"/>
<keyword evidence="1" id="KW-0472">Membrane</keyword>
<gene>
    <name evidence="3" type="ORF">GEV33_006425</name>
</gene>
<feature type="transmembrane region" description="Helical" evidence="1">
    <location>
        <begin position="259"/>
        <end position="281"/>
    </location>
</feature>
<reference evidence="3" key="2">
    <citation type="submission" date="2021-08" db="EMBL/GenBank/DDBJ databases">
        <authorList>
            <person name="Eriksson T."/>
        </authorList>
    </citation>
    <scope>NUCLEOTIDE SEQUENCE</scope>
    <source>
        <strain evidence="3">Stoneville</strain>
        <tissue evidence="3">Whole head</tissue>
    </source>
</reference>
<evidence type="ECO:0000313" key="4">
    <source>
        <dbReference type="Proteomes" id="UP000719412"/>
    </source>
</evidence>
<dbReference type="AlphaFoldDB" id="A0A8J6LJZ2"/>
<sequence length="333" mass="36635">MCRPVRTLLLVLSAVSVATSARNVTISKCCKFDESLSSTENKCLPVVHQPTWTLKVYSPAKQAYLPKDRVPPNWHLKAGVKPDCFRPALLTPHLGTYVPFQNGSLFVVEYNKLVHPGNYCIDYGAVLACLEDQPQSMSLVRVKKCCGSDGIFSETNNTCIHMRDSPYRIDLGPNKTLGTGFPSCSQQEIVFVGKLDEARMQDNGSLWLTKTKTLIPVGNYCLEHVFENAGRAASIMICQEHMAGVIIEKAETHDIRFTIYPIGLALSAVFLAATLAAGAILPASHHVLHWRCQTNHVACLLVGDVLLCITHLSGRMDHTLCILIGEYSNLALI</sequence>
<dbReference type="InterPro" id="IPR052808">
    <property type="entry name" value="GPCR_Mth-like"/>
</dbReference>
<comment type="caution">
    <text evidence="3">The sequence shown here is derived from an EMBL/GenBank/DDBJ whole genome shotgun (WGS) entry which is preliminary data.</text>
</comment>
<protein>
    <submittedName>
        <fullName evidence="3">Uncharacterized protein</fullName>
    </submittedName>
</protein>
<dbReference type="EMBL" id="JABDTM020021657">
    <property type="protein sequence ID" value="KAH0816366.1"/>
    <property type="molecule type" value="Genomic_DNA"/>
</dbReference>
<dbReference type="PANTHER" id="PTHR46953">
    <property type="entry name" value="G-PROTEIN COUPLED RECEPTOR MTH-LIKE 1-RELATED"/>
    <property type="match status" value="1"/>
</dbReference>
<dbReference type="Proteomes" id="UP000719412">
    <property type="component" value="Unassembled WGS sequence"/>
</dbReference>
<feature type="signal peptide" evidence="2">
    <location>
        <begin position="1"/>
        <end position="20"/>
    </location>
</feature>
<keyword evidence="2" id="KW-0732">Signal</keyword>
<keyword evidence="1" id="KW-0812">Transmembrane</keyword>
<reference evidence="3" key="1">
    <citation type="journal article" date="2020" name="J Insects Food Feed">
        <title>The yellow mealworm (Tenebrio molitor) genome: a resource for the emerging insects as food and feed industry.</title>
        <authorList>
            <person name="Eriksson T."/>
            <person name="Andere A."/>
            <person name="Kelstrup H."/>
            <person name="Emery V."/>
            <person name="Picard C."/>
        </authorList>
    </citation>
    <scope>NUCLEOTIDE SEQUENCE</scope>
    <source>
        <strain evidence="3">Stoneville</strain>
        <tissue evidence="3">Whole head</tissue>
    </source>
</reference>